<dbReference type="Pfam" id="PF00083">
    <property type="entry name" value="Sugar_tr"/>
    <property type="match status" value="1"/>
</dbReference>
<dbReference type="NCBIfam" id="TIGR00879">
    <property type="entry name" value="SP"/>
    <property type="match status" value="1"/>
</dbReference>
<feature type="transmembrane region" description="Helical" evidence="10">
    <location>
        <begin position="346"/>
        <end position="365"/>
    </location>
</feature>
<evidence type="ECO:0000256" key="1">
    <source>
        <dbReference type="ARBA" id="ARBA00004141"/>
    </source>
</evidence>
<dbReference type="SMR" id="V7CF91"/>
<gene>
    <name evidence="12" type="ORF">PHAVU_003G252500g</name>
</gene>
<dbReference type="PROSITE" id="PS00217">
    <property type="entry name" value="SUGAR_TRANSPORT_2"/>
    <property type="match status" value="1"/>
</dbReference>
<protein>
    <recommendedName>
        <fullName evidence="11">Major facilitator superfamily (MFS) profile domain-containing protein</fullName>
    </recommendedName>
</protein>
<dbReference type="FunFam" id="1.20.1250.20:FF:000025">
    <property type="entry name" value="probable polyol transporter 4"/>
    <property type="match status" value="1"/>
</dbReference>
<feature type="transmembrane region" description="Helical" evidence="10">
    <location>
        <begin position="87"/>
        <end position="105"/>
    </location>
</feature>
<dbReference type="InterPro" id="IPR020846">
    <property type="entry name" value="MFS_dom"/>
</dbReference>
<evidence type="ECO:0000256" key="10">
    <source>
        <dbReference type="SAM" id="Phobius"/>
    </source>
</evidence>
<evidence type="ECO:0000313" key="12">
    <source>
        <dbReference type="EMBL" id="ESW28023.1"/>
    </source>
</evidence>
<proteinExistence type="inferred from homology"/>
<dbReference type="GO" id="GO:0015144">
    <property type="term" value="F:carbohydrate transmembrane transporter activity"/>
    <property type="evidence" value="ECO:0007669"/>
    <property type="project" value="InterPro"/>
</dbReference>
<dbReference type="Gramene" id="ESW28023">
    <property type="protein sequence ID" value="ESW28023"/>
    <property type="gene ID" value="PHAVU_003G252500g"/>
</dbReference>
<dbReference type="PROSITE" id="PS50850">
    <property type="entry name" value="MFS"/>
    <property type="match status" value="1"/>
</dbReference>
<dbReference type="SUPFAM" id="SSF103473">
    <property type="entry name" value="MFS general substrate transporter"/>
    <property type="match status" value="1"/>
</dbReference>
<dbReference type="InterPro" id="IPR005829">
    <property type="entry name" value="Sugar_transporter_CS"/>
</dbReference>
<dbReference type="OMA" id="VTCVLVY"/>
<feature type="transmembrane region" description="Helical" evidence="10">
    <location>
        <begin position="446"/>
        <end position="464"/>
    </location>
</feature>
<dbReference type="InterPro" id="IPR036259">
    <property type="entry name" value="MFS_trans_sf"/>
</dbReference>
<evidence type="ECO:0000256" key="7">
    <source>
        <dbReference type="ARBA" id="ARBA00022989"/>
    </source>
</evidence>
<dbReference type="GO" id="GO:0016020">
    <property type="term" value="C:membrane"/>
    <property type="evidence" value="ECO:0007669"/>
    <property type="project" value="UniProtKB-SubCell"/>
</dbReference>
<keyword evidence="4" id="KW-0762">Sugar transport</keyword>
<dbReference type="InterPro" id="IPR005828">
    <property type="entry name" value="MFS_sugar_transport-like"/>
</dbReference>
<evidence type="ECO:0000256" key="4">
    <source>
        <dbReference type="ARBA" id="ARBA00022597"/>
    </source>
</evidence>
<evidence type="ECO:0000259" key="11">
    <source>
        <dbReference type="PROSITE" id="PS50850"/>
    </source>
</evidence>
<evidence type="ECO:0000256" key="8">
    <source>
        <dbReference type="ARBA" id="ARBA00023136"/>
    </source>
</evidence>
<feature type="transmembrane region" description="Helical" evidence="10">
    <location>
        <begin position="111"/>
        <end position="131"/>
    </location>
</feature>
<dbReference type="Gene3D" id="1.20.1250.20">
    <property type="entry name" value="MFS general substrate transporter like domains"/>
    <property type="match status" value="1"/>
</dbReference>
<evidence type="ECO:0000256" key="9">
    <source>
        <dbReference type="RuleBase" id="RU003346"/>
    </source>
</evidence>
<feature type="transmembrane region" description="Helical" evidence="10">
    <location>
        <begin position="143"/>
        <end position="161"/>
    </location>
</feature>
<dbReference type="eggNOG" id="KOG0254">
    <property type="taxonomic scope" value="Eukaryota"/>
</dbReference>
<accession>V7CF91</accession>
<keyword evidence="6" id="KW-0769">Symport</keyword>
<comment type="subcellular location">
    <subcellularLocation>
        <location evidence="1">Membrane</location>
        <topology evidence="1">Multi-pass membrane protein</topology>
    </subcellularLocation>
</comment>
<dbReference type="Proteomes" id="UP000000226">
    <property type="component" value="Chromosome 3"/>
</dbReference>
<evidence type="ECO:0000256" key="2">
    <source>
        <dbReference type="ARBA" id="ARBA00010992"/>
    </source>
</evidence>
<dbReference type="PRINTS" id="PR00171">
    <property type="entry name" value="SUGRTRNSPORT"/>
</dbReference>
<reference evidence="13" key="1">
    <citation type="journal article" date="2014" name="Nat. Genet.">
        <title>A reference genome for common bean and genome-wide analysis of dual domestications.</title>
        <authorList>
            <person name="Schmutz J."/>
            <person name="McClean P.E."/>
            <person name="Mamidi S."/>
            <person name="Wu G.A."/>
            <person name="Cannon S.B."/>
            <person name="Grimwood J."/>
            <person name="Jenkins J."/>
            <person name="Shu S."/>
            <person name="Song Q."/>
            <person name="Chavarro C."/>
            <person name="Torres-Torres M."/>
            <person name="Geffroy V."/>
            <person name="Moghaddam S.M."/>
            <person name="Gao D."/>
            <person name="Abernathy B."/>
            <person name="Barry K."/>
            <person name="Blair M."/>
            <person name="Brick M.A."/>
            <person name="Chovatia M."/>
            <person name="Gepts P."/>
            <person name="Goodstein D.M."/>
            <person name="Gonzales M."/>
            <person name="Hellsten U."/>
            <person name="Hyten D.L."/>
            <person name="Jia G."/>
            <person name="Kelly J.D."/>
            <person name="Kudrna D."/>
            <person name="Lee R."/>
            <person name="Richard M.M."/>
            <person name="Miklas P.N."/>
            <person name="Osorno J.M."/>
            <person name="Rodrigues J."/>
            <person name="Thareau V."/>
            <person name="Urrea C.A."/>
            <person name="Wang M."/>
            <person name="Yu Y."/>
            <person name="Zhang M."/>
            <person name="Wing R.A."/>
            <person name="Cregan P.B."/>
            <person name="Rokhsar D.S."/>
            <person name="Jackson S.A."/>
        </authorList>
    </citation>
    <scope>NUCLEOTIDE SEQUENCE [LARGE SCALE GENOMIC DNA]</scope>
    <source>
        <strain evidence="13">cv. G19833</strain>
    </source>
</reference>
<dbReference type="GO" id="GO:0015293">
    <property type="term" value="F:symporter activity"/>
    <property type="evidence" value="ECO:0007669"/>
    <property type="project" value="UniProtKB-KW"/>
</dbReference>
<keyword evidence="8 10" id="KW-0472">Membrane</keyword>
<dbReference type="PANTHER" id="PTHR23500">
    <property type="entry name" value="SOLUTE CARRIER FAMILY 2, FACILITATED GLUCOSE TRANSPORTER"/>
    <property type="match status" value="1"/>
</dbReference>
<organism evidence="12 13">
    <name type="scientific">Phaseolus vulgaris</name>
    <name type="common">Kidney bean</name>
    <name type="synonym">French bean</name>
    <dbReference type="NCBI Taxonomy" id="3885"/>
    <lineage>
        <taxon>Eukaryota</taxon>
        <taxon>Viridiplantae</taxon>
        <taxon>Streptophyta</taxon>
        <taxon>Embryophyta</taxon>
        <taxon>Tracheophyta</taxon>
        <taxon>Spermatophyta</taxon>
        <taxon>Magnoliopsida</taxon>
        <taxon>eudicotyledons</taxon>
        <taxon>Gunneridae</taxon>
        <taxon>Pentapetalae</taxon>
        <taxon>rosids</taxon>
        <taxon>fabids</taxon>
        <taxon>Fabales</taxon>
        <taxon>Fabaceae</taxon>
        <taxon>Papilionoideae</taxon>
        <taxon>50 kb inversion clade</taxon>
        <taxon>NPAAA clade</taxon>
        <taxon>indigoferoid/millettioid clade</taxon>
        <taxon>Phaseoleae</taxon>
        <taxon>Phaseolus</taxon>
    </lineage>
</organism>
<keyword evidence="13" id="KW-1185">Reference proteome</keyword>
<evidence type="ECO:0000313" key="13">
    <source>
        <dbReference type="Proteomes" id="UP000000226"/>
    </source>
</evidence>
<dbReference type="InterPro" id="IPR045262">
    <property type="entry name" value="STP/PLT_plant"/>
</dbReference>
<dbReference type="PROSITE" id="PS00216">
    <property type="entry name" value="SUGAR_TRANSPORT_1"/>
    <property type="match status" value="2"/>
</dbReference>
<dbReference type="OrthoDB" id="6339427at2759"/>
<dbReference type="AlphaFoldDB" id="V7CF91"/>
<name>V7CF91_PHAVU</name>
<comment type="similarity">
    <text evidence="2 9">Belongs to the major facilitator superfamily. Sugar transporter (TC 2.A.1.1) family.</text>
</comment>
<sequence length="495" mass="53801">MEQGGREDQTTTFNKYAFACAVVASMVSIISGYDTGVMSGAMIFIKDDIGISDTQQEVLAGILNLCALVGSLAAGRTSDYIGRRYTIFLASVLFMVGAVVMGYGPNYAILMLGRCVGGVGVGFALMIAPVYSAEISSASSRGFLTSLPELCIGIGILLGYVSNFFLGKLTLKLGWRLMLGVAALPSLALALVVLAMPESPRWLVMQGRLEGAKKVLLKVSNSREEAELRLREIKVAVGFDENCGSDENVKVPQKSQGEGVWKELLVRPTPEVRWMVIAAIGIHFFEHATGIEAVMLYSPRIFKKAGVRSKDKLLLATVGIGLTKIVFLVMALFLLDRVGRRRLLQVSTGGMICGLTLLGFSLTMVDHSSEKLLWALSLSIVATYAYVAFFNIGLGPVTWVYSSEIFPLRLRAQGASIGVAVNRTMNAVVSMSFISVYKAITIGGSFFMFAAVSILAWFFFYFFLPETKGVPLEEMEMLFTKVFSGQNVVKKTDPR</sequence>
<keyword evidence="7 10" id="KW-1133">Transmembrane helix</keyword>
<evidence type="ECO:0000256" key="6">
    <source>
        <dbReference type="ARBA" id="ARBA00022847"/>
    </source>
</evidence>
<keyword evidence="3 9" id="KW-0813">Transport</keyword>
<feature type="transmembrane region" description="Helical" evidence="10">
    <location>
        <begin position="16"/>
        <end position="45"/>
    </location>
</feature>
<feature type="transmembrane region" description="Helical" evidence="10">
    <location>
        <begin position="173"/>
        <end position="196"/>
    </location>
</feature>
<feature type="transmembrane region" description="Helical" evidence="10">
    <location>
        <begin position="372"/>
        <end position="394"/>
    </location>
</feature>
<evidence type="ECO:0000256" key="3">
    <source>
        <dbReference type="ARBA" id="ARBA00022448"/>
    </source>
</evidence>
<feature type="transmembrane region" description="Helical" evidence="10">
    <location>
        <begin position="313"/>
        <end position="334"/>
    </location>
</feature>
<dbReference type="PANTHER" id="PTHR23500:SF453">
    <property type="entry name" value="POLYOL TRANSPORTER 3-RELATED"/>
    <property type="match status" value="1"/>
</dbReference>
<feature type="domain" description="Major facilitator superfamily (MFS) profile" evidence="11">
    <location>
        <begin position="20"/>
        <end position="468"/>
    </location>
</feature>
<dbReference type="EMBL" id="CM002290">
    <property type="protein sequence ID" value="ESW28023.1"/>
    <property type="molecule type" value="Genomic_DNA"/>
</dbReference>
<dbReference type="InterPro" id="IPR003663">
    <property type="entry name" value="Sugar/inositol_transpt"/>
</dbReference>
<evidence type="ECO:0000256" key="5">
    <source>
        <dbReference type="ARBA" id="ARBA00022692"/>
    </source>
</evidence>
<keyword evidence="5 10" id="KW-0812">Transmembrane</keyword>
<feature type="transmembrane region" description="Helical" evidence="10">
    <location>
        <begin position="57"/>
        <end position="75"/>
    </location>
</feature>